<evidence type="ECO:0000313" key="1">
    <source>
        <dbReference type="EMBL" id="CAL1683949.1"/>
    </source>
</evidence>
<name>A0AAV2NTS8_9HYME</name>
<dbReference type="AlphaFoldDB" id="A0AAV2NTS8"/>
<keyword evidence="2" id="KW-1185">Reference proteome</keyword>
<proteinExistence type="predicted"/>
<evidence type="ECO:0000313" key="2">
    <source>
        <dbReference type="Proteomes" id="UP001497644"/>
    </source>
</evidence>
<reference evidence="1" key="1">
    <citation type="submission" date="2024-04" db="EMBL/GenBank/DDBJ databases">
        <authorList>
            <consortium name="Molecular Ecology Group"/>
        </authorList>
    </citation>
    <scope>NUCLEOTIDE SEQUENCE</scope>
</reference>
<accession>A0AAV2NTS8</accession>
<dbReference type="EMBL" id="OZ034828">
    <property type="protein sequence ID" value="CAL1683949.1"/>
    <property type="molecule type" value="Genomic_DNA"/>
</dbReference>
<dbReference type="Proteomes" id="UP001497644">
    <property type="component" value="Chromosome 5"/>
</dbReference>
<sequence>MGDKPQHRRTWCRAARVEAIRRLNLQGIQERVAQMIDADNNNMISDSDTEYSNDNFGDVNDSSDVNSEEQHFGLHDALVNHDFDERNEICNDGSTGNEVANIIIENEENMGINHVNIENDLVVNDAQINAYVLRNVKEWGRRGVTGQKINGLLRILRVVFPQVPKDYRSLLSTPRNTPVKDIENGYL</sequence>
<organism evidence="1 2">
    <name type="scientific">Lasius platythorax</name>
    <dbReference type="NCBI Taxonomy" id="488582"/>
    <lineage>
        <taxon>Eukaryota</taxon>
        <taxon>Metazoa</taxon>
        <taxon>Ecdysozoa</taxon>
        <taxon>Arthropoda</taxon>
        <taxon>Hexapoda</taxon>
        <taxon>Insecta</taxon>
        <taxon>Pterygota</taxon>
        <taxon>Neoptera</taxon>
        <taxon>Endopterygota</taxon>
        <taxon>Hymenoptera</taxon>
        <taxon>Apocrita</taxon>
        <taxon>Aculeata</taxon>
        <taxon>Formicoidea</taxon>
        <taxon>Formicidae</taxon>
        <taxon>Formicinae</taxon>
        <taxon>Lasius</taxon>
        <taxon>Lasius</taxon>
    </lineage>
</organism>
<protein>
    <submittedName>
        <fullName evidence="1">Uncharacterized protein</fullName>
    </submittedName>
</protein>
<gene>
    <name evidence="1" type="ORF">LPLAT_LOCUS9685</name>
</gene>